<dbReference type="AlphaFoldDB" id="A0A4U0GYI0"/>
<dbReference type="OrthoDB" id="9884768at2"/>
<feature type="signal peptide" evidence="2">
    <location>
        <begin position="1"/>
        <end position="27"/>
    </location>
</feature>
<organism evidence="3 4">
    <name type="scientific">Sphingobacterium alkalisoli</name>
    <dbReference type="NCBI Taxonomy" id="1874115"/>
    <lineage>
        <taxon>Bacteria</taxon>
        <taxon>Pseudomonadati</taxon>
        <taxon>Bacteroidota</taxon>
        <taxon>Sphingobacteriia</taxon>
        <taxon>Sphingobacteriales</taxon>
        <taxon>Sphingobacteriaceae</taxon>
        <taxon>Sphingobacterium</taxon>
    </lineage>
</organism>
<dbReference type="Proteomes" id="UP000309872">
    <property type="component" value="Unassembled WGS sequence"/>
</dbReference>
<sequence>MKRLINLRNLVAIVVAVSMMGWTNVNAQEQGKTMPPPKKTKELLKTPKREKGMLDTTKTVTPKKSLPDSKAIPPPKMEDKATGEKHSGFDVFLDKDKKKYYLDKDGKKIFLNEK</sequence>
<keyword evidence="2" id="KW-0732">Signal</keyword>
<proteinExistence type="predicted"/>
<dbReference type="RefSeq" id="WP_136821325.1">
    <property type="nucleotide sequence ID" value="NZ_BMJX01000004.1"/>
</dbReference>
<keyword evidence="4" id="KW-1185">Reference proteome</keyword>
<accession>A0A4U0GYI0</accession>
<reference evidence="3 4" key="1">
    <citation type="submission" date="2019-04" db="EMBL/GenBank/DDBJ databases">
        <title>Sphingobacterium olei sp. nov., isolated from oil-contaminated soil.</title>
        <authorList>
            <person name="Liu B."/>
        </authorList>
    </citation>
    <scope>NUCLEOTIDE SEQUENCE [LARGE SCALE GENOMIC DNA]</scope>
    <source>
        <strain evidence="3 4">Y3L14</strain>
    </source>
</reference>
<evidence type="ECO:0008006" key="5">
    <source>
        <dbReference type="Google" id="ProtNLM"/>
    </source>
</evidence>
<comment type="caution">
    <text evidence="3">The sequence shown here is derived from an EMBL/GenBank/DDBJ whole genome shotgun (WGS) entry which is preliminary data.</text>
</comment>
<protein>
    <recommendedName>
        <fullName evidence="5">PBCV-specific basic adaptor domain-containing protein</fullName>
    </recommendedName>
</protein>
<name>A0A4U0GYI0_9SPHI</name>
<feature type="region of interest" description="Disordered" evidence="1">
    <location>
        <begin position="28"/>
        <end position="83"/>
    </location>
</feature>
<evidence type="ECO:0000313" key="3">
    <source>
        <dbReference type="EMBL" id="TJY64265.1"/>
    </source>
</evidence>
<evidence type="ECO:0000256" key="2">
    <source>
        <dbReference type="SAM" id="SignalP"/>
    </source>
</evidence>
<dbReference type="EMBL" id="SUKA01000004">
    <property type="protein sequence ID" value="TJY64265.1"/>
    <property type="molecule type" value="Genomic_DNA"/>
</dbReference>
<evidence type="ECO:0000313" key="4">
    <source>
        <dbReference type="Proteomes" id="UP000309872"/>
    </source>
</evidence>
<feature type="chain" id="PRO_5020952537" description="PBCV-specific basic adaptor domain-containing protein" evidence="2">
    <location>
        <begin position="28"/>
        <end position="114"/>
    </location>
</feature>
<feature type="compositionally biased region" description="Basic and acidic residues" evidence="1">
    <location>
        <begin position="39"/>
        <end position="53"/>
    </location>
</feature>
<evidence type="ECO:0000256" key="1">
    <source>
        <dbReference type="SAM" id="MobiDB-lite"/>
    </source>
</evidence>
<gene>
    <name evidence="3" type="ORF">FAZ19_13715</name>
</gene>